<dbReference type="SMART" id="SM00862">
    <property type="entry name" value="Trans_reg_C"/>
    <property type="match status" value="1"/>
</dbReference>
<sequence length="288" mass="32419">MLRDLPLKAMRGGGQVFIPPGGVCYGSGRIVTNCNLYCPKPQRRAIVTDMETLPHILVVDDDREIRELLAKFLERQRLRVTTARDGKEARRAFLNGHYQLVVLDLMLPGEGGLELARWFRAETNVPIIMLTAMADETDRIIGLELGADDYVTKPFNPRELLARIRAVLRRTSEAEDRVSEQATKVYQFAGWTLETARRRLLDPSGVEVAITGGEYDLLVALLDRPNRVLTRDMLLDLLRGRQAGPFDRAIDVAVSRLRRKLEDDGRNAQLIKTVRGGGYVLSTPVERS</sequence>
<dbReference type="FunFam" id="1.10.10.10:FF:000099">
    <property type="entry name" value="Two-component system response regulator TorR"/>
    <property type="match status" value="1"/>
</dbReference>
<evidence type="ECO:0000256" key="4">
    <source>
        <dbReference type="ARBA" id="ARBA00023012"/>
    </source>
</evidence>
<dbReference type="InterPro" id="IPR036388">
    <property type="entry name" value="WH-like_DNA-bd_sf"/>
</dbReference>
<dbReference type="AlphaFoldDB" id="A0A0D6PGL7"/>
<dbReference type="PANTHER" id="PTHR48111">
    <property type="entry name" value="REGULATOR OF RPOS"/>
    <property type="match status" value="1"/>
</dbReference>
<gene>
    <name evidence="13" type="ORF">Aam_049_023</name>
</gene>
<evidence type="ECO:0000256" key="9">
    <source>
        <dbReference type="PROSITE-ProRule" id="PRU00169"/>
    </source>
</evidence>
<evidence type="ECO:0000313" key="14">
    <source>
        <dbReference type="Proteomes" id="UP000032668"/>
    </source>
</evidence>
<name>A0A0D6PGL7_9PROT</name>
<evidence type="ECO:0000256" key="1">
    <source>
        <dbReference type="ARBA" id="ARBA00004496"/>
    </source>
</evidence>
<feature type="domain" description="OmpR/PhoB-type" evidence="12">
    <location>
        <begin position="183"/>
        <end position="283"/>
    </location>
</feature>
<dbReference type="GO" id="GO:0032993">
    <property type="term" value="C:protein-DNA complex"/>
    <property type="evidence" value="ECO:0007669"/>
    <property type="project" value="TreeGrafter"/>
</dbReference>
<organism evidence="13 14">
    <name type="scientific">Acidocella aminolytica 101 = DSM 11237</name>
    <dbReference type="NCBI Taxonomy" id="1120923"/>
    <lineage>
        <taxon>Bacteria</taxon>
        <taxon>Pseudomonadati</taxon>
        <taxon>Pseudomonadota</taxon>
        <taxon>Alphaproteobacteria</taxon>
        <taxon>Acetobacterales</taxon>
        <taxon>Acidocellaceae</taxon>
        <taxon>Acidocella</taxon>
    </lineage>
</organism>
<dbReference type="InterPro" id="IPR001789">
    <property type="entry name" value="Sig_transdc_resp-reg_receiver"/>
</dbReference>
<dbReference type="SUPFAM" id="SSF52172">
    <property type="entry name" value="CheY-like"/>
    <property type="match status" value="1"/>
</dbReference>
<dbReference type="InterPro" id="IPR011006">
    <property type="entry name" value="CheY-like_superfamily"/>
</dbReference>
<dbReference type="PROSITE" id="PS50110">
    <property type="entry name" value="RESPONSE_REGULATORY"/>
    <property type="match status" value="1"/>
</dbReference>
<evidence type="ECO:0000256" key="6">
    <source>
        <dbReference type="ARBA" id="ARBA00023125"/>
    </source>
</evidence>
<dbReference type="PANTHER" id="PTHR48111:SF4">
    <property type="entry name" value="DNA-BINDING DUAL TRANSCRIPTIONAL REGULATOR OMPR"/>
    <property type="match status" value="1"/>
</dbReference>
<keyword evidence="14" id="KW-1185">Reference proteome</keyword>
<dbReference type="GO" id="GO:0006355">
    <property type="term" value="P:regulation of DNA-templated transcription"/>
    <property type="evidence" value="ECO:0007669"/>
    <property type="project" value="InterPro"/>
</dbReference>
<dbReference type="GO" id="GO:0000976">
    <property type="term" value="F:transcription cis-regulatory region binding"/>
    <property type="evidence" value="ECO:0007669"/>
    <property type="project" value="TreeGrafter"/>
</dbReference>
<evidence type="ECO:0000256" key="2">
    <source>
        <dbReference type="ARBA" id="ARBA00022490"/>
    </source>
</evidence>
<evidence type="ECO:0000256" key="5">
    <source>
        <dbReference type="ARBA" id="ARBA00023015"/>
    </source>
</evidence>
<dbReference type="Gene3D" id="3.40.50.2300">
    <property type="match status" value="1"/>
</dbReference>
<evidence type="ECO:0000259" key="12">
    <source>
        <dbReference type="PROSITE" id="PS51755"/>
    </source>
</evidence>
<keyword evidence="7" id="KW-0804">Transcription</keyword>
<keyword evidence="5" id="KW-0805">Transcription regulation</keyword>
<dbReference type="Pfam" id="PF00072">
    <property type="entry name" value="Response_reg"/>
    <property type="match status" value="1"/>
</dbReference>
<comment type="subcellular location">
    <subcellularLocation>
        <location evidence="1">Cytoplasm</location>
    </subcellularLocation>
</comment>
<protein>
    <recommendedName>
        <fullName evidence="8">Regulatory protein VirG</fullName>
    </recommendedName>
</protein>
<dbReference type="GO" id="GO:0005829">
    <property type="term" value="C:cytosol"/>
    <property type="evidence" value="ECO:0007669"/>
    <property type="project" value="TreeGrafter"/>
</dbReference>
<dbReference type="STRING" id="1120923.SAMN02746095_03113"/>
<dbReference type="Proteomes" id="UP000032668">
    <property type="component" value="Unassembled WGS sequence"/>
</dbReference>
<evidence type="ECO:0000256" key="7">
    <source>
        <dbReference type="ARBA" id="ARBA00023163"/>
    </source>
</evidence>
<keyword evidence="3 9" id="KW-0597">Phosphoprotein</keyword>
<feature type="DNA-binding region" description="OmpR/PhoB-type" evidence="10">
    <location>
        <begin position="183"/>
        <end position="283"/>
    </location>
</feature>
<evidence type="ECO:0000256" key="10">
    <source>
        <dbReference type="PROSITE-ProRule" id="PRU01091"/>
    </source>
</evidence>
<evidence type="ECO:0000256" key="8">
    <source>
        <dbReference type="ARBA" id="ARBA00067337"/>
    </source>
</evidence>
<dbReference type="EMBL" id="BANC01000048">
    <property type="protein sequence ID" value="GAN80521.1"/>
    <property type="molecule type" value="Genomic_DNA"/>
</dbReference>
<feature type="domain" description="Response regulatory" evidence="11">
    <location>
        <begin position="55"/>
        <end position="168"/>
    </location>
</feature>
<reference evidence="13 14" key="1">
    <citation type="submission" date="2012-11" db="EMBL/GenBank/DDBJ databases">
        <title>Whole genome sequence of Acidocella aminolytica 101 = DSM 11237.</title>
        <authorList>
            <person name="Azuma Y."/>
            <person name="Higashiura N."/>
            <person name="Hirakawa H."/>
            <person name="Matsushita K."/>
        </authorList>
    </citation>
    <scope>NUCLEOTIDE SEQUENCE [LARGE SCALE GENOMIC DNA]</scope>
    <source>
        <strain evidence="14">101 / DSM 11237</strain>
    </source>
</reference>
<keyword evidence="4" id="KW-0902">Two-component regulatory system</keyword>
<feature type="modified residue" description="4-aspartylphosphate" evidence="9">
    <location>
        <position position="104"/>
    </location>
</feature>
<comment type="caution">
    <text evidence="13">The sequence shown here is derived from an EMBL/GenBank/DDBJ whole genome shotgun (WGS) entry which is preliminary data.</text>
</comment>
<evidence type="ECO:0000313" key="13">
    <source>
        <dbReference type="EMBL" id="GAN80521.1"/>
    </source>
</evidence>
<evidence type="ECO:0000256" key="3">
    <source>
        <dbReference type="ARBA" id="ARBA00022553"/>
    </source>
</evidence>
<dbReference type="SMART" id="SM00448">
    <property type="entry name" value="REC"/>
    <property type="match status" value="1"/>
</dbReference>
<dbReference type="SUPFAM" id="SSF46894">
    <property type="entry name" value="C-terminal effector domain of the bipartite response regulators"/>
    <property type="match status" value="1"/>
</dbReference>
<dbReference type="Gene3D" id="6.10.250.690">
    <property type="match status" value="1"/>
</dbReference>
<keyword evidence="6 10" id="KW-0238">DNA-binding</keyword>
<accession>A0A0D6PGL7</accession>
<dbReference type="FunFam" id="3.40.50.2300:FF:000001">
    <property type="entry name" value="DNA-binding response regulator PhoB"/>
    <property type="match status" value="1"/>
</dbReference>
<dbReference type="InterPro" id="IPR001867">
    <property type="entry name" value="OmpR/PhoB-type_DNA-bd"/>
</dbReference>
<dbReference type="CDD" id="cd00383">
    <property type="entry name" value="trans_reg_C"/>
    <property type="match status" value="1"/>
</dbReference>
<dbReference type="Pfam" id="PF00486">
    <property type="entry name" value="Trans_reg_C"/>
    <property type="match status" value="1"/>
</dbReference>
<dbReference type="PROSITE" id="PS51755">
    <property type="entry name" value="OMPR_PHOB"/>
    <property type="match status" value="1"/>
</dbReference>
<keyword evidence="2" id="KW-0963">Cytoplasm</keyword>
<dbReference type="GO" id="GO:0000156">
    <property type="term" value="F:phosphorelay response regulator activity"/>
    <property type="evidence" value="ECO:0007669"/>
    <property type="project" value="TreeGrafter"/>
</dbReference>
<dbReference type="Gene3D" id="1.10.10.10">
    <property type="entry name" value="Winged helix-like DNA-binding domain superfamily/Winged helix DNA-binding domain"/>
    <property type="match status" value="1"/>
</dbReference>
<dbReference type="InterPro" id="IPR039420">
    <property type="entry name" value="WalR-like"/>
</dbReference>
<dbReference type="InterPro" id="IPR016032">
    <property type="entry name" value="Sig_transdc_resp-reg_C-effctor"/>
</dbReference>
<evidence type="ECO:0000259" key="11">
    <source>
        <dbReference type="PROSITE" id="PS50110"/>
    </source>
</evidence>
<proteinExistence type="predicted"/>